<feature type="region of interest" description="Disordered" evidence="1">
    <location>
        <begin position="83"/>
        <end position="104"/>
    </location>
</feature>
<accession>A2DDW0</accession>
<dbReference type="AlphaFoldDB" id="A2DDW0"/>
<dbReference type="KEGG" id="tva:75681892"/>
<dbReference type="VEuPathDB" id="TrichDB:TVAGG3_0999770"/>
<evidence type="ECO:0000313" key="2">
    <source>
        <dbReference type="EMBL" id="EAY21486.1"/>
    </source>
</evidence>
<reference evidence="2" key="1">
    <citation type="submission" date="2006-10" db="EMBL/GenBank/DDBJ databases">
        <authorList>
            <person name="Amadeo P."/>
            <person name="Zhao Q."/>
            <person name="Wortman J."/>
            <person name="Fraser-Liggett C."/>
            <person name="Carlton J."/>
        </authorList>
    </citation>
    <scope>NUCLEOTIDE SEQUENCE</scope>
    <source>
        <strain evidence="2">G3</strain>
    </source>
</reference>
<protein>
    <submittedName>
        <fullName evidence="2">Uncharacterized protein</fullName>
    </submittedName>
</protein>
<proteinExistence type="predicted"/>
<gene>
    <name evidence="2" type="ORF">TVAG_199250</name>
</gene>
<evidence type="ECO:0000256" key="1">
    <source>
        <dbReference type="SAM" id="MobiDB-lite"/>
    </source>
</evidence>
<name>A2DDW0_TRIV3</name>
<keyword evidence="3" id="KW-1185">Reference proteome</keyword>
<dbReference type="InParanoid" id="A2DDW0"/>
<sequence>MSDSGLEEFNDNTREIHIFNYLQKQNQRQLNTRMEKYSPLFSDYLNGNGGVNPNVFHPSYIFENIRHGQSKIISKQIQLHNEETDMEDSMHDANMNPPQPIESKDFQKYFADI</sequence>
<dbReference type="RefSeq" id="XP_001582472.1">
    <property type="nucleotide sequence ID" value="XM_001582422.1"/>
</dbReference>
<dbReference type="VEuPathDB" id="TrichDB:TVAG_199250"/>
<evidence type="ECO:0000313" key="3">
    <source>
        <dbReference type="Proteomes" id="UP000001542"/>
    </source>
</evidence>
<reference evidence="2" key="2">
    <citation type="journal article" date="2007" name="Science">
        <title>Draft genome sequence of the sexually transmitted pathogen Trichomonas vaginalis.</title>
        <authorList>
            <person name="Carlton J.M."/>
            <person name="Hirt R.P."/>
            <person name="Silva J.C."/>
            <person name="Delcher A.L."/>
            <person name="Schatz M."/>
            <person name="Zhao Q."/>
            <person name="Wortman J.R."/>
            <person name="Bidwell S.L."/>
            <person name="Alsmark U.C.M."/>
            <person name="Besteiro S."/>
            <person name="Sicheritz-Ponten T."/>
            <person name="Noel C.J."/>
            <person name="Dacks J.B."/>
            <person name="Foster P.G."/>
            <person name="Simillion C."/>
            <person name="Van de Peer Y."/>
            <person name="Miranda-Saavedra D."/>
            <person name="Barton G.J."/>
            <person name="Westrop G.D."/>
            <person name="Mueller S."/>
            <person name="Dessi D."/>
            <person name="Fiori P.L."/>
            <person name="Ren Q."/>
            <person name="Paulsen I."/>
            <person name="Zhang H."/>
            <person name="Bastida-Corcuera F.D."/>
            <person name="Simoes-Barbosa A."/>
            <person name="Brown M.T."/>
            <person name="Hayes R.D."/>
            <person name="Mukherjee M."/>
            <person name="Okumura C.Y."/>
            <person name="Schneider R."/>
            <person name="Smith A.J."/>
            <person name="Vanacova S."/>
            <person name="Villalvazo M."/>
            <person name="Haas B.J."/>
            <person name="Pertea M."/>
            <person name="Feldblyum T.V."/>
            <person name="Utterback T.R."/>
            <person name="Shu C.L."/>
            <person name="Osoegawa K."/>
            <person name="de Jong P.J."/>
            <person name="Hrdy I."/>
            <person name="Horvathova L."/>
            <person name="Zubacova Z."/>
            <person name="Dolezal P."/>
            <person name="Malik S.B."/>
            <person name="Logsdon J.M. Jr."/>
            <person name="Henze K."/>
            <person name="Gupta A."/>
            <person name="Wang C.C."/>
            <person name="Dunne R.L."/>
            <person name="Upcroft J.A."/>
            <person name="Upcroft P."/>
            <person name="White O."/>
            <person name="Salzberg S.L."/>
            <person name="Tang P."/>
            <person name="Chiu C.-H."/>
            <person name="Lee Y.-S."/>
            <person name="Embley T.M."/>
            <person name="Coombs G.H."/>
            <person name="Mottram J.C."/>
            <person name="Tachezy J."/>
            <person name="Fraser-Liggett C.M."/>
            <person name="Johnson P.J."/>
        </authorList>
    </citation>
    <scope>NUCLEOTIDE SEQUENCE [LARGE SCALE GENOMIC DNA]</scope>
    <source>
        <strain evidence="2">G3</strain>
    </source>
</reference>
<dbReference type="EMBL" id="DS113190">
    <property type="protein sequence ID" value="EAY21486.1"/>
    <property type="molecule type" value="Genomic_DNA"/>
</dbReference>
<organism evidence="2 3">
    <name type="scientific">Trichomonas vaginalis (strain ATCC PRA-98 / G3)</name>
    <dbReference type="NCBI Taxonomy" id="412133"/>
    <lineage>
        <taxon>Eukaryota</taxon>
        <taxon>Metamonada</taxon>
        <taxon>Parabasalia</taxon>
        <taxon>Trichomonadida</taxon>
        <taxon>Trichomonadidae</taxon>
        <taxon>Trichomonas</taxon>
    </lineage>
</organism>
<dbReference type="Proteomes" id="UP000001542">
    <property type="component" value="Unassembled WGS sequence"/>
</dbReference>